<proteinExistence type="predicted"/>
<reference evidence="1" key="1">
    <citation type="submission" date="2015-08" db="EMBL/GenBank/DDBJ databases">
        <title>Pseudomonas aeruginosa strain CCBH4851 chromosome region.</title>
        <authorList>
            <person name="Silveira M.C."/>
            <person name="Carvalho-Assef A.P.D."/>
            <person name="Albano R.M."/>
        </authorList>
    </citation>
    <scope>NUCLEOTIDE SEQUENCE</scope>
    <source>
        <strain evidence="1">CCBH4851</strain>
    </source>
</reference>
<evidence type="ECO:0000313" key="1">
    <source>
        <dbReference type="EMBL" id="ALI59292.1"/>
    </source>
</evidence>
<dbReference type="EMBL" id="KT454971">
    <property type="protein sequence ID" value="ALI59292.1"/>
    <property type="molecule type" value="Genomic_DNA"/>
</dbReference>
<dbReference type="AlphaFoldDB" id="A0A0N9ZYU5"/>
<name>A0A0N9ZYU5_PSEAI</name>
<protein>
    <submittedName>
        <fullName evidence="1">Uncharacterized protein</fullName>
    </submittedName>
</protein>
<organism evidence="1">
    <name type="scientific">Pseudomonas aeruginosa</name>
    <dbReference type="NCBI Taxonomy" id="287"/>
    <lineage>
        <taxon>Bacteria</taxon>
        <taxon>Pseudomonadati</taxon>
        <taxon>Pseudomonadota</taxon>
        <taxon>Gammaproteobacteria</taxon>
        <taxon>Pseudomonadales</taxon>
        <taxon>Pseudomonadaceae</taxon>
        <taxon>Pseudomonas</taxon>
    </lineage>
</organism>
<gene>
    <name evidence="1" type="ORF">CCBH4851_00592</name>
</gene>
<sequence>MKNLFAIIGFAVVVKKGYDLYCEYRELKHEKEADRSPAP</sequence>
<accession>A0A0N9ZYU5</accession>